<sequence>MSERGDEDVNGGPSPRVLILVLDSRSHKRDTRRAAGLAAYYLDEEGAEVDVVTAESRGWGQLDERARLHLLDKAEARHPLPWLERTIVSRVPRALVWPLKRLGRAGAVLDRAQTRASGIVHRRLFLPFYRHVRPLLLIRIARRHVDRAIDMAKVSRVIVIDDTSVPFAWRLARKHPGLTVTTRQVRTLEPEV</sequence>
<name>A0A5C4J0N6_9ACTN</name>
<dbReference type="AlphaFoldDB" id="A0A5C4J0N6"/>
<proteinExistence type="predicted"/>
<accession>A0A5C4J0N6</accession>
<reference evidence="1 2" key="1">
    <citation type="submission" date="2019-05" db="EMBL/GenBank/DDBJ databases">
        <title>Draft genome sequence of Actinomadura sp. 14C53.</title>
        <authorList>
            <person name="Saricaoglu S."/>
            <person name="Isik K."/>
        </authorList>
    </citation>
    <scope>NUCLEOTIDE SEQUENCE [LARGE SCALE GENOMIC DNA]</scope>
    <source>
        <strain evidence="1 2">14C53</strain>
    </source>
</reference>
<dbReference type="RefSeq" id="WP_138650009.1">
    <property type="nucleotide sequence ID" value="NZ_VCKW01000353.1"/>
</dbReference>
<gene>
    <name evidence="1" type="ORF">ETD83_37830</name>
</gene>
<dbReference type="EMBL" id="VCKW01000353">
    <property type="protein sequence ID" value="TMQ89898.1"/>
    <property type="molecule type" value="Genomic_DNA"/>
</dbReference>
<dbReference type="OrthoDB" id="5183626at2"/>
<evidence type="ECO:0000313" key="2">
    <source>
        <dbReference type="Proteomes" id="UP000309174"/>
    </source>
</evidence>
<comment type="caution">
    <text evidence="1">The sequence shown here is derived from an EMBL/GenBank/DDBJ whole genome shotgun (WGS) entry which is preliminary data.</text>
</comment>
<keyword evidence="2" id="KW-1185">Reference proteome</keyword>
<protein>
    <submittedName>
        <fullName evidence="1">Uncharacterized protein</fullName>
    </submittedName>
</protein>
<dbReference type="Proteomes" id="UP000309174">
    <property type="component" value="Unassembled WGS sequence"/>
</dbReference>
<organism evidence="1 2">
    <name type="scientific">Actinomadura soli</name>
    <dbReference type="NCBI Taxonomy" id="2508997"/>
    <lineage>
        <taxon>Bacteria</taxon>
        <taxon>Bacillati</taxon>
        <taxon>Actinomycetota</taxon>
        <taxon>Actinomycetes</taxon>
        <taxon>Streptosporangiales</taxon>
        <taxon>Thermomonosporaceae</taxon>
        <taxon>Actinomadura</taxon>
    </lineage>
</organism>
<evidence type="ECO:0000313" key="1">
    <source>
        <dbReference type="EMBL" id="TMQ89898.1"/>
    </source>
</evidence>